<dbReference type="EMBL" id="DSQF01000020">
    <property type="protein sequence ID" value="HGZ43797.1"/>
    <property type="molecule type" value="Genomic_DNA"/>
</dbReference>
<evidence type="ECO:0000256" key="3">
    <source>
        <dbReference type="ARBA" id="ARBA00022989"/>
    </source>
</evidence>
<evidence type="ECO:0000313" key="7">
    <source>
        <dbReference type="EMBL" id="HGZ43797.1"/>
    </source>
</evidence>
<reference evidence="7" key="1">
    <citation type="journal article" date="2020" name="mSystems">
        <title>Genome- and Community-Level Interaction Insights into Carbon Utilization and Element Cycling Functions of Hydrothermarchaeota in Hydrothermal Sediment.</title>
        <authorList>
            <person name="Zhou Z."/>
            <person name="Liu Y."/>
            <person name="Xu W."/>
            <person name="Pan J."/>
            <person name="Luo Z.H."/>
            <person name="Li M."/>
        </authorList>
    </citation>
    <scope>NUCLEOTIDE SEQUENCE [LARGE SCALE GENOMIC DNA]</scope>
    <source>
        <strain evidence="7">SpSt-381</strain>
    </source>
</reference>
<feature type="transmembrane region" description="Helical" evidence="5">
    <location>
        <begin position="253"/>
        <end position="272"/>
    </location>
</feature>
<dbReference type="PANTHER" id="PTHR32322:SF14">
    <property type="entry name" value="PROTEIN PAGO"/>
    <property type="match status" value="1"/>
</dbReference>
<dbReference type="SUPFAM" id="SSF103481">
    <property type="entry name" value="Multidrug resistance efflux transporter EmrE"/>
    <property type="match status" value="2"/>
</dbReference>
<sequence>MAAPVPPAAPAPRPPRALPWAMFALCCTIWGSTFLFIGIGNDTLAPVWAAALRLALAAVLLAALALLLRRPWPRGAERRAAVWFGLVDFGVSLPLLNWGQREVPSGLAAVLFATIPLTTALFARAFGLERLRRAQVLASLVAVAGVALLSSGGAGLAASPWALAAVLGSAVTAALAGVVLKRAPHSDPLAMNAIAHAVGLPVCVAASAALGERWTAPAGSGLTSVLYLATVGSIGAFVAFAVLIRHWTASRTAYITVIVPVIAMGLGAAVRGEGLPPRVLAGAAVVIGAVAWGIAGEGRAGSGPTRRPG</sequence>
<feature type="transmembrane region" description="Helical" evidence="5">
    <location>
        <begin position="222"/>
        <end position="244"/>
    </location>
</feature>
<accession>A0A832IB58</accession>
<feature type="transmembrane region" description="Helical" evidence="5">
    <location>
        <begin position="189"/>
        <end position="210"/>
    </location>
</feature>
<dbReference type="Pfam" id="PF00892">
    <property type="entry name" value="EamA"/>
    <property type="match status" value="2"/>
</dbReference>
<keyword evidence="4 5" id="KW-0472">Membrane</keyword>
<evidence type="ECO:0000259" key="6">
    <source>
        <dbReference type="Pfam" id="PF00892"/>
    </source>
</evidence>
<feature type="domain" description="EamA" evidence="6">
    <location>
        <begin position="22"/>
        <end position="150"/>
    </location>
</feature>
<keyword evidence="3 5" id="KW-1133">Transmembrane helix</keyword>
<name>A0A832IB58_UNCEI</name>
<feature type="transmembrane region" description="Helical" evidence="5">
    <location>
        <begin position="80"/>
        <end position="99"/>
    </location>
</feature>
<dbReference type="InterPro" id="IPR000620">
    <property type="entry name" value="EamA_dom"/>
</dbReference>
<keyword evidence="2 5" id="KW-0812">Transmembrane</keyword>
<dbReference type="InterPro" id="IPR037185">
    <property type="entry name" value="EmrE-like"/>
</dbReference>
<feature type="transmembrane region" description="Helical" evidence="5">
    <location>
        <begin position="136"/>
        <end position="155"/>
    </location>
</feature>
<comment type="caution">
    <text evidence="7">The sequence shown here is derived from an EMBL/GenBank/DDBJ whole genome shotgun (WGS) entry which is preliminary data.</text>
</comment>
<comment type="subcellular location">
    <subcellularLocation>
        <location evidence="1">Membrane</location>
        <topology evidence="1">Multi-pass membrane protein</topology>
    </subcellularLocation>
</comment>
<dbReference type="InterPro" id="IPR050638">
    <property type="entry name" value="AA-Vitamin_Transporters"/>
</dbReference>
<dbReference type="GO" id="GO:0016020">
    <property type="term" value="C:membrane"/>
    <property type="evidence" value="ECO:0007669"/>
    <property type="project" value="UniProtKB-SubCell"/>
</dbReference>
<organism evidence="7">
    <name type="scientific">Eiseniibacteriota bacterium</name>
    <dbReference type="NCBI Taxonomy" id="2212470"/>
    <lineage>
        <taxon>Bacteria</taxon>
        <taxon>Candidatus Eiseniibacteriota</taxon>
    </lineage>
</organism>
<evidence type="ECO:0000256" key="5">
    <source>
        <dbReference type="SAM" id="Phobius"/>
    </source>
</evidence>
<feature type="transmembrane region" description="Helical" evidence="5">
    <location>
        <begin position="105"/>
        <end position="124"/>
    </location>
</feature>
<dbReference type="PANTHER" id="PTHR32322">
    <property type="entry name" value="INNER MEMBRANE TRANSPORTER"/>
    <property type="match status" value="1"/>
</dbReference>
<protein>
    <recommendedName>
        <fullName evidence="6">EamA domain-containing protein</fullName>
    </recommendedName>
</protein>
<feature type="transmembrane region" description="Helical" evidence="5">
    <location>
        <begin position="161"/>
        <end position="180"/>
    </location>
</feature>
<gene>
    <name evidence="7" type="ORF">ENR23_10300</name>
</gene>
<feature type="transmembrane region" description="Helical" evidence="5">
    <location>
        <begin position="20"/>
        <end position="39"/>
    </location>
</feature>
<evidence type="ECO:0000256" key="2">
    <source>
        <dbReference type="ARBA" id="ARBA00022692"/>
    </source>
</evidence>
<evidence type="ECO:0000256" key="4">
    <source>
        <dbReference type="ARBA" id="ARBA00023136"/>
    </source>
</evidence>
<evidence type="ECO:0000256" key="1">
    <source>
        <dbReference type="ARBA" id="ARBA00004141"/>
    </source>
</evidence>
<feature type="domain" description="EamA" evidence="6">
    <location>
        <begin position="161"/>
        <end position="291"/>
    </location>
</feature>
<dbReference type="AlphaFoldDB" id="A0A832IB58"/>
<proteinExistence type="predicted"/>
<feature type="transmembrane region" description="Helical" evidence="5">
    <location>
        <begin position="45"/>
        <end position="68"/>
    </location>
</feature>
<feature type="transmembrane region" description="Helical" evidence="5">
    <location>
        <begin position="278"/>
        <end position="296"/>
    </location>
</feature>